<feature type="transmembrane region" description="Helical" evidence="13">
    <location>
        <begin position="100"/>
        <end position="119"/>
    </location>
</feature>
<keyword evidence="6 13" id="KW-0812">Transmembrane</keyword>
<dbReference type="EMBL" id="LR536450">
    <property type="protein sequence ID" value="VFU07705.1"/>
    <property type="molecule type" value="Genomic_DNA"/>
</dbReference>
<keyword evidence="7" id="KW-0479">Metal-binding</keyword>
<accession>A0A4U8YZW0</accession>
<dbReference type="Proteomes" id="UP000294360">
    <property type="component" value="Chromosome"/>
</dbReference>
<reference evidence="15 17" key="1">
    <citation type="submission" date="2019-03" db="EMBL/GenBank/DDBJ databases">
        <authorList>
            <person name="Kox A.R. M."/>
        </authorList>
    </citation>
    <scope>NUCLEOTIDE SEQUENCE [LARGE SCALE GENOMIC DNA]</scope>
    <source>
        <strain evidence="15">MTUNDRAET4 annotated genome</strain>
    </source>
</reference>
<feature type="transmembrane region" description="Helical" evidence="13">
    <location>
        <begin position="21"/>
        <end position="43"/>
    </location>
</feature>
<feature type="domain" description="Cytochrome b561 bacterial/Ni-hydrogenase" evidence="14">
    <location>
        <begin position="14"/>
        <end position="184"/>
    </location>
</feature>
<keyword evidence="11 13" id="KW-0472">Membrane</keyword>
<dbReference type="Gene3D" id="1.20.950.20">
    <property type="entry name" value="Transmembrane di-heme cytochromes, Chain C"/>
    <property type="match status" value="1"/>
</dbReference>
<dbReference type="EMBL" id="CABFMQ020000087">
    <property type="protein sequence ID" value="VTZ50879.1"/>
    <property type="molecule type" value="Genomic_DNA"/>
</dbReference>
<evidence type="ECO:0000256" key="2">
    <source>
        <dbReference type="ARBA" id="ARBA00004651"/>
    </source>
</evidence>
<dbReference type="GO" id="GO:0009055">
    <property type="term" value="F:electron transfer activity"/>
    <property type="evidence" value="ECO:0007669"/>
    <property type="project" value="InterPro"/>
</dbReference>
<dbReference type="OrthoDB" id="1247465at2"/>
<evidence type="ECO:0000256" key="11">
    <source>
        <dbReference type="ARBA" id="ARBA00023136"/>
    </source>
</evidence>
<dbReference type="GO" id="GO:0005886">
    <property type="term" value="C:plasma membrane"/>
    <property type="evidence" value="ECO:0007669"/>
    <property type="project" value="UniProtKB-SubCell"/>
</dbReference>
<evidence type="ECO:0000256" key="13">
    <source>
        <dbReference type="SAM" id="Phobius"/>
    </source>
</evidence>
<keyword evidence="18" id="KW-1185">Reference proteome</keyword>
<dbReference type="InterPro" id="IPR011577">
    <property type="entry name" value="Cyt_b561_bac/Ni-Hgenase"/>
</dbReference>
<evidence type="ECO:0000313" key="16">
    <source>
        <dbReference type="EMBL" id="VTZ50879.1"/>
    </source>
</evidence>
<evidence type="ECO:0000313" key="17">
    <source>
        <dbReference type="Proteomes" id="UP000294360"/>
    </source>
</evidence>
<evidence type="ECO:0000313" key="15">
    <source>
        <dbReference type="EMBL" id="VFU07705.1"/>
    </source>
</evidence>
<keyword evidence="8" id="KW-0249">Electron transport</keyword>
<dbReference type="GO" id="GO:0022904">
    <property type="term" value="P:respiratory electron transport chain"/>
    <property type="evidence" value="ECO:0007669"/>
    <property type="project" value="InterPro"/>
</dbReference>
<evidence type="ECO:0000313" key="18">
    <source>
        <dbReference type="Proteomes" id="UP000485880"/>
    </source>
</evidence>
<gene>
    <name evidence="16" type="ORF">MPC4_30063</name>
    <name evidence="15" type="ORF">MTUNDRAET4_0812</name>
</gene>
<protein>
    <submittedName>
        <fullName evidence="15">Cytochrome B561</fullName>
    </submittedName>
</protein>
<comment type="similarity">
    <text evidence="12">Belongs to the cytochrome b561 family.</text>
</comment>
<evidence type="ECO:0000256" key="9">
    <source>
        <dbReference type="ARBA" id="ARBA00022989"/>
    </source>
</evidence>
<dbReference type="InterPro" id="IPR052168">
    <property type="entry name" value="Cytochrome_b561_oxidase"/>
</dbReference>
<evidence type="ECO:0000256" key="12">
    <source>
        <dbReference type="ARBA" id="ARBA00037975"/>
    </source>
</evidence>
<feature type="transmembrane region" description="Helical" evidence="13">
    <location>
        <begin position="154"/>
        <end position="173"/>
    </location>
</feature>
<evidence type="ECO:0000259" key="14">
    <source>
        <dbReference type="Pfam" id="PF01292"/>
    </source>
</evidence>
<dbReference type="PANTHER" id="PTHR30529">
    <property type="entry name" value="CYTOCHROME B561"/>
    <property type="match status" value="1"/>
</dbReference>
<evidence type="ECO:0000256" key="5">
    <source>
        <dbReference type="ARBA" id="ARBA00022617"/>
    </source>
</evidence>
<reference evidence="16 18" key="2">
    <citation type="submission" date="2019-05" db="EMBL/GenBank/DDBJ databases">
        <authorList>
            <person name="Farhan Ul Haque M."/>
        </authorList>
    </citation>
    <scope>NUCLEOTIDE SEQUENCE [LARGE SCALE GENOMIC DNA]</scope>
    <source>
        <strain evidence="16">2</strain>
    </source>
</reference>
<keyword evidence="5" id="KW-0349">Heme</keyword>
<dbReference type="Pfam" id="PF01292">
    <property type="entry name" value="Ni_hydr_CYTB"/>
    <property type="match status" value="1"/>
</dbReference>
<evidence type="ECO:0000256" key="4">
    <source>
        <dbReference type="ARBA" id="ARBA00022475"/>
    </source>
</evidence>
<proteinExistence type="inferred from homology"/>
<comment type="subcellular location">
    <subcellularLocation>
        <location evidence="2">Cell membrane</location>
        <topology evidence="2">Multi-pass membrane protein</topology>
    </subcellularLocation>
</comment>
<name>A0A4U8YZW0_METTU</name>
<evidence type="ECO:0000256" key="7">
    <source>
        <dbReference type="ARBA" id="ARBA00022723"/>
    </source>
</evidence>
<evidence type="ECO:0000256" key="10">
    <source>
        <dbReference type="ARBA" id="ARBA00023004"/>
    </source>
</evidence>
<dbReference type="GO" id="GO:0046872">
    <property type="term" value="F:metal ion binding"/>
    <property type="evidence" value="ECO:0007669"/>
    <property type="project" value="UniProtKB-KW"/>
</dbReference>
<dbReference type="KEGG" id="mtun:MTUNDRAET4_0812"/>
<evidence type="ECO:0000256" key="3">
    <source>
        <dbReference type="ARBA" id="ARBA00022448"/>
    </source>
</evidence>
<dbReference type="GO" id="GO:0020037">
    <property type="term" value="F:heme binding"/>
    <property type="evidence" value="ECO:0007669"/>
    <property type="project" value="TreeGrafter"/>
</dbReference>
<dbReference type="Proteomes" id="UP000485880">
    <property type="component" value="Unassembled WGS sequence"/>
</dbReference>
<dbReference type="InterPro" id="IPR016174">
    <property type="entry name" value="Di-haem_cyt_TM"/>
</dbReference>
<evidence type="ECO:0000256" key="8">
    <source>
        <dbReference type="ARBA" id="ARBA00022982"/>
    </source>
</evidence>
<feature type="transmembrane region" description="Helical" evidence="13">
    <location>
        <begin position="55"/>
        <end position="74"/>
    </location>
</feature>
<dbReference type="AlphaFoldDB" id="A0A4U8YZW0"/>
<keyword evidence="10" id="KW-0408">Iron</keyword>
<keyword evidence="9 13" id="KW-1133">Transmembrane helix</keyword>
<organism evidence="15 17">
    <name type="scientific">Methylocella tundrae</name>
    <dbReference type="NCBI Taxonomy" id="227605"/>
    <lineage>
        <taxon>Bacteria</taxon>
        <taxon>Pseudomonadati</taxon>
        <taxon>Pseudomonadota</taxon>
        <taxon>Alphaproteobacteria</taxon>
        <taxon>Hyphomicrobiales</taxon>
        <taxon>Beijerinckiaceae</taxon>
        <taxon>Methylocella</taxon>
    </lineage>
</organism>
<evidence type="ECO:0000256" key="6">
    <source>
        <dbReference type="ARBA" id="ARBA00022692"/>
    </source>
</evidence>
<keyword evidence="4" id="KW-1003">Cell membrane</keyword>
<sequence length="190" mass="21474">MASVPQVSTYAIDRYHFVSQWLHWITALLVLAILPIAWVMVVLPHESPWVGTLVMFHKSIGVTIFALILFRIFWRALNPAPPLPWTLEPWEAIAAKLSHVLLYVVFLVMPVSGYILSAASNHPVNYFNLFTLPPLPENKPLAKIADAVHVWTQWAVYALVAIHILGTAYHIIVKRDGVLDRMLPKQVNAD</sequence>
<dbReference type="PANTHER" id="PTHR30529:SF1">
    <property type="entry name" value="CYTOCHROME B561 HOMOLOG 2"/>
    <property type="match status" value="1"/>
</dbReference>
<evidence type="ECO:0000256" key="1">
    <source>
        <dbReference type="ARBA" id="ARBA00001970"/>
    </source>
</evidence>
<dbReference type="RefSeq" id="WP_134487154.1">
    <property type="nucleotide sequence ID" value="NZ_CABFMQ020000087.1"/>
</dbReference>
<comment type="cofactor">
    <cofactor evidence="1">
        <name>heme b</name>
        <dbReference type="ChEBI" id="CHEBI:60344"/>
    </cofactor>
</comment>
<keyword evidence="3" id="KW-0813">Transport</keyword>
<dbReference type="SUPFAM" id="SSF81342">
    <property type="entry name" value="Transmembrane di-heme cytochromes"/>
    <property type="match status" value="1"/>
</dbReference>